<evidence type="ECO:0000313" key="2">
    <source>
        <dbReference type="Proteomes" id="UP000663854"/>
    </source>
</evidence>
<dbReference type="EMBL" id="CAJNOH010000051">
    <property type="protein sequence ID" value="CAF0813042.1"/>
    <property type="molecule type" value="Genomic_DNA"/>
</dbReference>
<accession>A0A813TIB7</accession>
<sequence length="599" mass="56921">MYVFNADDNTATFDGNTVPAGGFGTFVYLSSAWRVAGISTSGGGDNLGNHIATQNVQLNNNWLSNDGGNEGIQVNNSGAVTTSGALTVTGNETVGGTLGVTGATTLSSTLGVSGTGTFSGAGTGLSVTNNATVGGTLGVTGNTTVGGTLGVTSNETVGGTLGVTGNTTLGGTLSAAGNTTLASGAAATTTIGTTSGGAVAVNTGAATNATTTLGTTGSQVFASSTTNSDRIAILPQSTTNTNTFTGTITSADITVANKTWTFPNNSGTVALTSDITGTNSGTNTGDITLAAVGITPALEASAGCRFNTCPDKDAPFALGVINTGTQTLAGAKTWSGAASFGSTLGVTGATTLGSTLGVTGAATLSSTLAVTGATTLSSTLGVTGLGTFTGGVTTTGTSALSLGADATANTINIGTGGAVKTVALGSTNTTSGTTINAGSGNIIHNAPTNIYQTTTATQDQLQITPFAGGAASSVASFSAGSTGLSPNTATTGAVTLAGTLDVDNGGTGLTSYAVGDIPYASAATTIAKLADVATGNALISGGVGVAPSYGKIGLTTHVSGTLPVANGGTGAGAFTAGSLGVKPMPTLPSTTNPAPGHAT</sequence>
<name>A0A813TIB7_9BILA</name>
<evidence type="ECO:0000313" key="1">
    <source>
        <dbReference type="EMBL" id="CAF0813042.1"/>
    </source>
</evidence>
<organism evidence="1 2">
    <name type="scientific">Rotaria sordida</name>
    <dbReference type="NCBI Taxonomy" id="392033"/>
    <lineage>
        <taxon>Eukaryota</taxon>
        <taxon>Metazoa</taxon>
        <taxon>Spiralia</taxon>
        <taxon>Gnathifera</taxon>
        <taxon>Rotifera</taxon>
        <taxon>Eurotatoria</taxon>
        <taxon>Bdelloidea</taxon>
        <taxon>Philodinida</taxon>
        <taxon>Philodinidae</taxon>
        <taxon>Rotaria</taxon>
    </lineage>
</organism>
<gene>
    <name evidence="1" type="ORF">PYM288_LOCUS5191</name>
</gene>
<reference evidence="1" key="1">
    <citation type="submission" date="2021-02" db="EMBL/GenBank/DDBJ databases">
        <authorList>
            <person name="Nowell W R."/>
        </authorList>
    </citation>
    <scope>NUCLEOTIDE SEQUENCE</scope>
</reference>
<protein>
    <submittedName>
        <fullName evidence="1">Uncharacterized protein</fullName>
    </submittedName>
</protein>
<comment type="caution">
    <text evidence="1">The sequence shown here is derived from an EMBL/GenBank/DDBJ whole genome shotgun (WGS) entry which is preliminary data.</text>
</comment>
<proteinExistence type="predicted"/>
<dbReference type="AlphaFoldDB" id="A0A813TIB7"/>
<dbReference type="Proteomes" id="UP000663854">
    <property type="component" value="Unassembled WGS sequence"/>
</dbReference>